<dbReference type="Pfam" id="PF06134">
    <property type="entry name" value="RhaA"/>
    <property type="match status" value="1"/>
</dbReference>
<dbReference type="NCBIfam" id="NF002203">
    <property type="entry name" value="PRK01076.1"/>
    <property type="match status" value="1"/>
</dbReference>
<comment type="subcellular location">
    <subcellularLocation>
        <location evidence="6">Cytoplasm</location>
    </subcellularLocation>
</comment>
<keyword evidence="4 6" id="KW-0413">Isomerase</keyword>
<dbReference type="HAMAP" id="MF_00541">
    <property type="entry name" value="RhaA"/>
    <property type="match status" value="1"/>
</dbReference>
<evidence type="ECO:0000313" key="8">
    <source>
        <dbReference type="Proteomes" id="UP000274578"/>
    </source>
</evidence>
<evidence type="ECO:0000256" key="2">
    <source>
        <dbReference type="ARBA" id="ARBA00022723"/>
    </source>
</evidence>
<feature type="binding site" evidence="6">
    <location>
        <position position="260"/>
    </location>
    <ligand>
        <name>Mn(2+)</name>
        <dbReference type="ChEBI" id="CHEBI:29035"/>
    </ligand>
</feature>
<dbReference type="GO" id="GO:0030145">
    <property type="term" value="F:manganese ion binding"/>
    <property type="evidence" value="ECO:0007669"/>
    <property type="project" value="UniProtKB-UniRule"/>
</dbReference>
<protein>
    <recommendedName>
        <fullName evidence="6">L-rhamnose isomerase</fullName>
        <ecNumber evidence="6">5.3.1.14</ecNumber>
    </recommendedName>
</protein>
<dbReference type="AlphaFoldDB" id="A0A3S4X3E4"/>
<organism evidence="7 8">
    <name type="scientific">Segatella oris</name>
    <dbReference type="NCBI Taxonomy" id="28135"/>
    <lineage>
        <taxon>Bacteria</taxon>
        <taxon>Pseudomonadati</taxon>
        <taxon>Bacteroidota</taxon>
        <taxon>Bacteroidia</taxon>
        <taxon>Bacteroidales</taxon>
        <taxon>Prevotellaceae</taxon>
        <taxon>Segatella</taxon>
    </lineage>
</organism>
<dbReference type="GeneID" id="85013114"/>
<keyword evidence="1 6" id="KW-0963">Cytoplasm</keyword>
<dbReference type="KEGG" id="poc:NCTC13071_02368"/>
<dbReference type="PANTHER" id="PTHR30268">
    <property type="entry name" value="L-RHAMNOSE ISOMERASE"/>
    <property type="match status" value="1"/>
</dbReference>
<comment type="function">
    <text evidence="6">Catalyzes the interconversion of L-rhamnose and L-rhamnulose.</text>
</comment>
<dbReference type="GO" id="GO:0005737">
    <property type="term" value="C:cytoplasm"/>
    <property type="evidence" value="ECO:0007669"/>
    <property type="project" value="UniProtKB-SubCell"/>
</dbReference>
<evidence type="ECO:0000313" key="7">
    <source>
        <dbReference type="EMBL" id="VEH16343.1"/>
    </source>
</evidence>
<dbReference type="RefSeq" id="WP_018919678.1">
    <property type="nucleotide sequence ID" value="NZ_LR134384.1"/>
</dbReference>
<evidence type="ECO:0000256" key="5">
    <source>
        <dbReference type="ARBA" id="ARBA00023308"/>
    </source>
</evidence>
<dbReference type="InterPro" id="IPR009308">
    <property type="entry name" value="Rhamnose_isomerase"/>
</dbReference>
<proteinExistence type="inferred from homology"/>
<comment type="catalytic activity">
    <reaction evidence="6">
        <text>L-rhamnopyranose = L-rhamnulose</text>
        <dbReference type="Rhea" id="RHEA:23160"/>
        <dbReference type="ChEBI" id="CHEBI:17897"/>
        <dbReference type="ChEBI" id="CHEBI:62346"/>
        <dbReference type="EC" id="5.3.1.14"/>
    </reaction>
</comment>
<dbReference type="Proteomes" id="UP000274578">
    <property type="component" value="Chromosome 1"/>
</dbReference>
<comment type="pathway">
    <text evidence="6">Carbohydrate degradation; L-rhamnose degradation; glycerone phosphate from L-rhamnose: step 1/3.</text>
</comment>
<feature type="binding site" evidence="6">
    <location>
        <position position="292"/>
    </location>
    <ligand>
        <name>Mn(2+)</name>
        <dbReference type="ChEBI" id="CHEBI:29035"/>
    </ligand>
</feature>
<dbReference type="InterPro" id="IPR036237">
    <property type="entry name" value="Xyl_isomerase-like_sf"/>
</dbReference>
<dbReference type="SUPFAM" id="SSF51658">
    <property type="entry name" value="Xylose isomerase-like"/>
    <property type="match status" value="1"/>
</dbReference>
<dbReference type="GO" id="GO:0019301">
    <property type="term" value="P:rhamnose catabolic process"/>
    <property type="evidence" value="ECO:0007669"/>
    <property type="project" value="UniProtKB-UniRule"/>
</dbReference>
<dbReference type="GO" id="GO:0008740">
    <property type="term" value="F:L-rhamnose isomerase activity"/>
    <property type="evidence" value="ECO:0007669"/>
    <property type="project" value="UniProtKB-UniRule"/>
</dbReference>
<dbReference type="UniPathway" id="UPA00541">
    <property type="reaction ID" value="UER00601"/>
</dbReference>
<sequence>MKTESIEKAYAYAKERYAVVGVDTDRAIELLKRTPISLHCWQADDVIGFERNEALSGGIQTTGNYPGRARNMEEVRQDILFVKSLLGGNQRLNLHETYGDFGGKLVDRDQVEVKHFQSWIDWAKENNMKLDFNSTSFSHPKSGNLSLANPDKGIRDFWIEHTKRCRKIADAMGKAQGDPCIMNIWVHDGSKDLTVERMRYRQIMAESLDEILAEKLDGVKNCLEAKLFGIGLESYTVGSHDFIAGYCATRKLMYTLDTGHYEQTENVSDMVASLLLFVPELMLHVSRPVRWDSDHVTIMNDQTLDLFKELVRAEALDRAHIGLDYFDASINRIGAYVVGTRATQKCLLQAFLEPIGQLRSYEDADKGFERLALLEEAKSLPFGAVYDYFNLTSNVPVGEEFIPVIEQYEKDVLTKRG</sequence>
<gene>
    <name evidence="7" type="primary">rhaA_2</name>
    <name evidence="6" type="synonym">rhaA</name>
    <name evidence="7" type="ORF">NCTC13071_02368</name>
</gene>
<comment type="cofactor">
    <cofactor evidence="6">
        <name>Mn(2+)</name>
        <dbReference type="ChEBI" id="CHEBI:29035"/>
    </cofactor>
    <text evidence="6">Binds 1 Mn(2+) ion per subunit.</text>
</comment>
<comment type="similarity">
    <text evidence="6">Belongs to the rhamnose isomerase family.</text>
</comment>
<dbReference type="GO" id="GO:0019324">
    <property type="term" value="P:L-lyxose metabolic process"/>
    <property type="evidence" value="ECO:0007669"/>
    <property type="project" value="TreeGrafter"/>
</dbReference>
<dbReference type="Gene3D" id="3.20.20.150">
    <property type="entry name" value="Divalent-metal-dependent TIM barrel enzymes"/>
    <property type="match status" value="1"/>
</dbReference>
<feature type="binding site" evidence="6">
    <location>
        <position position="294"/>
    </location>
    <ligand>
        <name>Mn(2+)</name>
        <dbReference type="ChEBI" id="CHEBI:29035"/>
    </ligand>
</feature>
<evidence type="ECO:0000256" key="3">
    <source>
        <dbReference type="ARBA" id="ARBA00023211"/>
    </source>
</evidence>
<keyword evidence="2 6" id="KW-0479">Metal-binding</keyword>
<keyword evidence="3 6" id="KW-0464">Manganese</keyword>
<dbReference type="PANTHER" id="PTHR30268:SF0">
    <property type="entry name" value="L-RHAMNOSE ISOMERASE"/>
    <property type="match status" value="1"/>
</dbReference>
<accession>A0A3S4X3E4</accession>
<keyword evidence="5 6" id="KW-0684">Rhamnose metabolism</keyword>
<dbReference type="EC" id="5.3.1.14" evidence="6"/>
<evidence type="ECO:0000256" key="6">
    <source>
        <dbReference type="HAMAP-Rule" id="MF_00541"/>
    </source>
</evidence>
<dbReference type="EMBL" id="LR134384">
    <property type="protein sequence ID" value="VEH16343.1"/>
    <property type="molecule type" value="Genomic_DNA"/>
</dbReference>
<reference evidence="7 8" key="1">
    <citation type="submission" date="2018-12" db="EMBL/GenBank/DDBJ databases">
        <authorList>
            <consortium name="Pathogen Informatics"/>
        </authorList>
    </citation>
    <scope>NUCLEOTIDE SEQUENCE [LARGE SCALE GENOMIC DNA]</scope>
    <source>
        <strain evidence="7 8">NCTC13071</strain>
    </source>
</reference>
<name>A0A3S4X3E4_9BACT</name>
<evidence type="ECO:0000256" key="4">
    <source>
        <dbReference type="ARBA" id="ARBA00023235"/>
    </source>
</evidence>
<dbReference type="InterPro" id="IPR050337">
    <property type="entry name" value="L-rhamnose_isomerase"/>
</dbReference>
<evidence type="ECO:0000256" key="1">
    <source>
        <dbReference type="ARBA" id="ARBA00022490"/>
    </source>
</evidence>